<evidence type="ECO:0000256" key="2">
    <source>
        <dbReference type="ARBA" id="ARBA00022692"/>
    </source>
</evidence>
<evidence type="ECO:0000256" key="3">
    <source>
        <dbReference type="ARBA" id="ARBA00022989"/>
    </source>
</evidence>
<comment type="caution">
    <text evidence="7">The sequence shown here is derived from an EMBL/GenBank/DDBJ whole genome shotgun (WGS) entry which is preliminary data.</text>
</comment>
<dbReference type="GO" id="GO:0005524">
    <property type="term" value="F:ATP binding"/>
    <property type="evidence" value="ECO:0007669"/>
    <property type="project" value="InterPro"/>
</dbReference>
<protein>
    <submittedName>
        <fullName evidence="7">ABC transporter</fullName>
    </submittedName>
</protein>
<dbReference type="PANTHER" id="PTHR43394">
    <property type="entry name" value="ATP-DEPENDENT PERMEASE MDL1, MITOCHONDRIAL"/>
    <property type="match status" value="1"/>
</dbReference>
<dbReference type="InterPro" id="IPR036640">
    <property type="entry name" value="ABC1_TM_sf"/>
</dbReference>
<dbReference type="EMBL" id="PHFD01000385">
    <property type="protein sequence ID" value="PKH45049.1"/>
    <property type="molecule type" value="Genomic_DNA"/>
</dbReference>
<organism evidence="7 8">
    <name type="scientific">Dehalococcoides mccartyi</name>
    <dbReference type="NCBI Taxonomy" id="61435"/>
    <lineage>
        <taxon>Bacteria</taxon>
        <taxon>Bacillati</taxon>
        <taxon>Chloroflexota</taxon>
        <taxon>Dehalococcoidia</taxon>
        <taxon>Dehalococcoidales</taxon>
        <taxon>Dehalococcoidaceae</taxon>
        <taxon>Dehalococcoides</taxon>
    </lineage>
</organism>
<accession>A0A2J1DSF3</accession>
<dbReference type="InterPro" id="IPR011527">
    <property type="entry name" value="ABC1_TM_dom"/>
</dbReference>
<dbReference type="InterPro" id="IPR039421">
    <property type="entry name" value="Type_1_exporter"/>
</dbReference>
<sequence>MFSHLQRMSLSFFTHTKSGELMSRLNNDVIGAQTAISNTFVSIVTSLIQAVVVFSVMVTLEWRLALVSVAILPLFFWAAHHLGNRLRDIARNQLDLNARMNAVAQELLNISGALLVKLFGRSSEEDRRFKQRSEK</sequence>
<dbReference type="AlphaFoldDB" id="A0A2J1DSF3"/>
<dbReference type="Gene3D" id="1.20.1560.10">
    <property type="entry name" value="ABC transporter type 1, transmembrane domain"/>
    <property type="match status" value="1"/>
</dbReference>
<dbReference type="Proteomes" id="UP000233649">
    <property type="component" value="Unassembled WGS sequence"/>
</dbReference>
<keyword evidence="2 5" id="KW-0812">Transmembrane</keyword>
<reference evidence="7 8" key="1">
    <citation type="journal article" date="2017" name="FEMS Microbiol. Ecol.">
        <title>Reconstructed genomes of novel Dehalococcoides mccartyi strains from 1,2,3,4-tetrachlorodibenzo-p-dioxin-dechlorinating enrichment cultures reveal divergent reductive dehalogenase gene profiles.</title>
        <authorList>
            <person name="Dam H.T."/>
            <person name="Vollmers J."/>
            <person name="Kaster A.K."/>
            <person name="Haggblom M.M."/>
        </authorList>
    </citation>
    <scope>NUCLEOTIDE SEQUENCE [LARGE SCALE GENOMIC DNA]</scope>
    <source>
        <strain evidence="7 8">H1-3-2.001</strain>
    </source>
</reference>
<evidence type="ECO:0000256" key="5">
    <source>
        <dbReference type="SAM" id="Phobius"/>
    </source>
</evidence>
<keyword evidence="3 5" id="KW-1133">Transmembrane helix</keyword>
<dbReference type="SUPFAM" id="SSF90123">
    <property type="entry name" value="ABC transporter transmembrane region"/>
    <property type="match status" value="1"/>
</dbReference>
<dbReference type="PANTHER" id="PTHR43394:SF1">
    <property type="entry name" value="ATP-BINDING CASSETTE SUB-FAMILY B MEMBER 10, MITOCHONDRIAL"/>
    <property type="match status" value="1"/>
</dbReference>
<gene>
    <name evidence="7" type="ORF">CVH13_01642</name>
</gene>
<proteinExistence type="predicted"/>
<evidence type="ECO:0000256" key="1">
    <source>
        <dbReference type="ARBA" id="ARBA00004651"/>
    </source>
</evidence>
<dbReference type="Pfam" id="PF00664">
    <property type="entry name" value="ABC_membrane"/>
    <property type="match status" value="1"/>
</dbReference>
<evidence type="ECO:0000256" key="4">
    <source>
        <dbReference type="ARBA" id="ARBA00023136"/>
    </source>
</evidence>
<name>A0A2J1DSF3_9CHLR</name>
<feature type="transmembrane region" description="Helical" evidence="5">
    <location>
        <begin position="64"/>
        <end position="82"/>
    </location>
</feature>
<evidence type="ECO:0000259" key="6">
    <source>
        <dbReference type="PROSITE" id="PS50929"/>
    </source>
</evidence>
<comment type="subcellular location">
    <subcellularLocation>
        <location evidence="1">Cell membrane</location>
        <topology evidence="1">Multi-pass membrane protein</topology>
    </subcellularLocation>
</comment>
<dbReference type="GO" id="GO:0015421">
    <property type="term" value="F:ABC-type oligopeptide transporter activity"/>
    <property type="evidence" value="ECO:0007669"/>
    <property type="project" value="TreeGrafter"/>
</dbReference>
<dbReference type="GO" id="GO:0005886">
    <property type="term" value="C:plasma membrane"/>
    <property type="evidence" value="ECO:0007669"/>
    <property type="project" value="UniProtKB-SubCell"/>
</dbReference>
<feature type="domain" description="ABC transmembrane type-1" evidence="6">
    <location>
        <begin position="1"/>
        <end position="135"/>
    </location>
</feature>
<dbReference type="PROSITE" id="PS50929">
    <property type="entry name" value="ABC_TM1F"/>
    <property type="match status" value="1"/>
</dbReference>
<keyword evidence="4 5" id="KW-0472">Membrane</keyword>
<evidence type="ECO:0000313" key="7">
    <source>
        <dbReference type="EMBL" id="PKH45049.1"/>
    </source>
</evidence>
<feature type="transmembrane region" description="Helical" evidence="5">
    <location>
        <begin position="35"/>
        <end position="57"/>
    </location>
</feature>
<evidence type="ECO:0000313" key="8">
    <source>
        <dbReference type="Proteomes" id="UP000233649"/>
    </source>
</evidence>